<dbReference type="Proteomes" id="UP000000270">
    <property type="component" value="Chromosome"/>
</dbReference>
<dbReference type="KEGG" id="azc:AZC_2590"/>
<dbReference type="RefSeq" id="WP_012171114.1">
    <property type="nucleotide sequence ID" value="NC_009937.1"/>
</dbReference>
<reference evidence="2" key="2">
    <citation type="submission" date="2007-04" db="EMBL/GenBank/DDBJ databases">
        <title>Complete genome sequence of the nitrogen-fixing bacterium Azorhizobium caulinodans ORS571.</title>
        <authorList>
            <person name="Lee K.B."/>
            <person name="Backer P.D."/>
            <person name="Aono T."/>
            <person name="Liu C.T."/>
            <person name="Suzuki S."/>
            <person name="Suzuki T."/>
            <person name="Kaneko T."/>
            <person name="Yamada M."/>
            <person name="Tabata S."/>
            <person name="Kupfer D.M."/>
            <person name="Najar F.Z."/>
            <person name="Wiley G.B."/>
            <person name="Roe B."/>
            <person name="Binnewies T."/>
            <person name="Ussery D."/>
            <person name="Vereecke D."/>
            <person name="Gevers D."/>
            <person name="Holsters M."/>
            <person name="Oyaizu H."/>
        </authorList>
    </citation>
    <scope>NUCLEOTIDE SEQUENCE [LARGE SCALE GENOMIC DNA]</scope>
    <source>
        <strain evidence="2">ATCC 43989 / DSM 5975 / JCM 20966 / LMG 6465 / NBRC 14845 / NCIMB 13405 / ORS 571</strain>
    </source>
</reference>
<evidence type="ECO:0000313" key="2">
    <source>
        <dbReference type="Proteomes" id="UP000000270"/>
    </source>
</evidence>
<dbReference type="STRING" id="438753.AZC_2590"/>
<reference evidence="1 2" key="4">
    <citation type="journal article" date="2009" name="Appl. Environ. Microbiol.">
        <title>Comparative genome-wide transcriptional profiling of Azorhizobium caulinodans ORS571 grown under free-living and symbiotic conditions.</title>
        <authorList>
            <person name="Tsukada S."/>
            <person name="Aono T."/>
            <person name="Akiba N."/>
            <person name="Lee KB."/>
            <person name="Liu CT."/>
            <person name="Toyazaki H."/>
            <person name="Oyaizu H."/>
        </authorList>
    </citation>
    <scope>NUCLEOTIDE SEQUENCE [LARGE SCALE GENOMIC DNA]</scope>
    <source>
        <strain evidence="2">ATCC 43989 / DSM 5975 / JCM 20966 / LMG 6465 / NBRC 14845 / NCIMB 13405 / ORS 571</strain>
    </source>
</reference>
<gene>
    <name evidence="1" type="ordered locus">AZC_2590</name>
</gene>
<reference evidence="1 2" key="6">
    <citation type="journal article" date="2011" name="Appl. Environ. Microbiol.">
        <title>Involvement of the azorhizobial chromosome partition gene (parA) in the onset of bacteroid differentiation during Sesbania rostrata stem nodule development.</title>
        <authorList>
            <person name="Liu CT."/>
            <person name="Lee KB."/>
            <person name="Wang YS."/>
            <person name="Peng MH."/>
            <person name="Lee KT."/>
            <person name="Suzuki S."/>
            <person name="Suzuki T."/>
            <person name="Oyaizu H."/>
        </authorList>
    </citation>
    <scope>NUCLEOTIDE SEQUENCE [LARGE SCALE GENOMIC DNA]</scope>
    <source>
        <strain evidence="2">ATCC 43989 / DSM 5975 / JCM 20966 / LMG 6465 / NBRC 14845 / NCIMB 13405 / ORS 571</strain>
    </source>
</reference>
<accession>A8IB04</accession>
<reference evidence="1 2" key="5">
    <citation type="journal article" date="2010" name="Appl. Environ. Microbiol.">
        <title>phrR-like gene praR of Azorhizobium caulinodans ORS571 is essential for symbiosis with Sesbania rostrata and is involved in expression of reb genes.</title>
        <authorList>
            <person name="Akiba N."/>
            <person name="Aono T."/>
            <person name="Toyazaki H."/>
            <person name="Sato S."/>
            <person name="Oyaizu H."/>
        </authorList>
    </citation>
    <scope>NUCLEOTIDE SEQUENCE [LARGE SCALE GENOMIC DNA]</scope>
    <source>
        <strain evidence="2">ATCC 43989 / DSM 5975 / JCM 20966 / LMG 6465 / NBRC 14845 / NCIMB 13405 / ORS 571</strain>
    </source>
</reference>
<sequence length="669" mass="72056">MGIFEKGATTDINSAIQRIMNKAAQQNWDTVTATLASPVDALVTELGPLTGKAGKESTVDAAVMLACVTAQNDQSFLTTVSQIATNLSGATVISGNGSVDSALSLTFNIENFRGAVKENVDAVKGSVITTAPVLVQLLDVILIQSVSAVPYVGPVLSGLLGGFGTGLAAAFTVGGNAIASQFTPPDKTDNPVNAITGIQNSSQGMGYTTATNMNKGISGVISKNATLNVGGMVGKAGSKASGPASFIYYLYKGKSAKDESKRLEQLRGLGDDNAILQSLGNTMVQNPLDQHQLAQNARVQQSRFGGAIPQLVQDAGKNLKDKLQTEEDSLTAFFNKIPDVFDSYKKFVLQVANASLVESFAPMIQSFDSRLAEMRIKLSDPTLGPRWLNTPKYREEHVVTLLILGYYFNRLLKSSEPLRKTYRRHIAVYYRHMPMPGTGSQTTFMLPQDSSVVIPQGQDVVPKFSAFSNVSKNETSSAIISAFNATKSLPQLSLSETAVEWAQIGEKAKTYVSLVKNALVNEMAQGFSQSLNNRVGLSSAVKLYLAATLIVNQVMVQTSAGKGIEIDDRYVASLSDLGFVNLYRKLGSYDKADKLKLTGSGPNAKLRYPMASRLSRSASTAERTMMYLFACCVLAYVDVGRIVMGYQDWTKTQERLHLLIDEINKAEED</sequence>
<name>A8IB04_AZOC5</name>
<reference evidence="1 2" key="3">
    <citation type="journal article" date="2008" name="BMC Genomics">
        <title>The genome of the versatile nitrogen fixer Azorhizobium caulinodans ORS571.</title>
        <authorList>
            <person name="Lee KB."/>
            <person name="Backer P.D."/>
            <person name="Aono T."/>
            <person name="Liu CT."/>
            <person name="Suzuki S."/>
            <person name="Suzuki T."/>
            <person name="Kaneko T."/>
            <person name="Yamada M."/>
            <person name="Tabata S."/>
            <person name="Kupfer D.M."/>
            <person name="Najar F.Z."/>
            <person name="Wiley G.B."/>
            <person name="Roe B."/>
            <person name="Binnewies T.T."/>
            <person name="Ussery D.W."/>
            <person name="D'Haeze W."/>
            <person name="Herder J.D."/>
            <person name="Gevers D."/>
            <person name="Vereecke D."/>
            <person name="Holsters M."/>
            <person name="Oyaizu H."/>
        </authorList>
    </citation>
    <scope>NUCLEOTIDE SEQUENCE [LARGE SCALE GENOMIC DNA]</scope>
    <source>
        <strain evidence="2">ATCC 43989 / DSM 5975 / JCM 20966 / LMG 6465 / NBRC 14845 / NCIMB 13405 / ORS 571</strain>
    </source>
</reference>
<dbReference type="HOGENOM" id="CLU_410317_0_0_5"/>
<proteinExistence type="predicted"/>
<keyword evidence="2" id="KW-1185">Reference proteome</keyword>
<organism evidence="1 2">
    <name type="scientific">Azorhizobium caulinodans (strain ATCC 43989 / DSM 5975 / JCM 20966 / LMG 6465 / NBRC 14845 / NCIMB 13405 / ORS 571)</name>
    <dbReference type="NCBI Taxonomy" id="438753"/>
    <lineage>
        <taxon>Bacteria</taxon>
        <taxon>Pseudomonadati</taxon>
        <taxon>Pseudomonadota</taxon>
        <taxon>Alphaproteobacteria</taxon>
        <taxon>Hyphomicrobiales</taxon>
        <taxon>Xanthobacteraceae</taxon>
        <taxon>Azorhizobium</taxon>
    </lineage>
</organism>
<evidence type="ECO:0000313" key="1">
    <source>
        <dbReference type="EMBL" id="BAF88588.1"/>
    </source>
</evidence>
<protein>
    <submittedName>
        <fullName evidence="1">Uncharacterized protein</fullName>
    </submittedName>
</protein>
<reference evidence="1 2" key="1">
    <citation type="journal article" date="2007" name="Appl. Environ. Microbiol.">
        <title>Rhizobial factors required for stem nodule maturation and maintenance in Sesbania rostrata-Azorhizobium caulinodans ORS571 symbiosis.</title>
        <authorList>
            <person name="Suzuki S."/>
            <person name="Aono T."/>
            <person name="Lee KB."/>
            <person name="Suzuki T."/>
            <person name="Liu CT."/>
            <person name="Miwa H."/>
            <person name="Wakao S."/>
            <person name="Iki T."/>
            <person name="Oyaizu H."/>
        </authorList>
    </citation>
    <scope>NUCLEOTIDE SEQUENCE [LARGE SCALE GENOMIC DNA]</scope>
    <source>
        <strain evidence="2">ATCC 43989 / DSM 5975 / JCM 20966 / LMG 6465 / NBRC 14845 / NCIMB 13405 / ORS 571</strain>
    </source>
</reference>
<dbReference type="AlphaFoldDB" id="A8IB04"/>
<dbReference type="EMBL" id="AP009384">
    <property type="protein sequence ID" value="BAF88588.1"/>
    <property type="molecule type" value="Genomic_DNA"/>
</dbReference>